<dbReference type="RefSeq" id="WP_090098734.1">
    <property type="nucleotide sequence ID" value="NZ_FNIX01000007.1"/>
</dbReference>
<dbReference type="GO" id="GO:0016757">
    <property type="term" value="F:glycosyltransferase activity"/>
    <property type="evidence" value="ECO:0007669"/>
    <property type="project" value="InterPro"/>
</dbReference>
<dbReference type="InterPro" id="IPR001296">
    <property type="entry name" value="Glyco_trans_1"/>
</dbReference>
<dbReference type="OrthoDB" id="2421289at2"/>
<evidence type="ECO:0000313" key="4">
    <source>
        <dbReference type="EMBL" id="SDP31098.1"/>
    </source>
</evidence>
<dbReference type="AlphaFoldDB" id="A0A1H0RQ29"/>
<proteinExistence type="predicted"/>
<organism evidence="4 5">
    <name type="scientific">Lentzea jiangxiensis</name>
    <dbReference type="NCBI Taxonomy" id="641025"/>
    <lineage>
        <taxon>Bacteria</taxon>
        <taxon>Bacillati</taxon>
        <taxon>Actinomycetota</taxon>
        <taxon>Actinomycetes</taxon>
        <taxon>Pseudonocardiales</taxon>
        <taxon>Pseudonocardiaceae</taxon>
        <taxon>Lentzea</taxon>
    </lineage>
</organism>
<keyword evidence="5" id="KW-1185">Reference proteome</keyword>
<reference evidence="5" key="1">
    <citation type="submission" date="2016-10" db="EMBL/GenBank/DDBJ databases">
        <authorList>
            <person name="Varghese N."/>
            <person name="Submissions S."/>
        </authorList>
    </citation>
    <scope>NUCLEOTIDE SEQUENCE [LARGE SCALE GENOMIC DNA]</scope>
    <source>
        <strain evidence="5">CGMCC 4.6609</strain>
    </source>
</reference>
<evidence type="ECO:0000313" key="5">
    <source>
        <dbReference type="Proteomes" id="UP000199691"/>
    </source>
</evidence>
<dbReference type="CDD" id="cd03801">
    <property type="entry name" value="GT4_PimA-like"/>
    <property type="match status" value="1"/>
</dbReference>
<evidence type="ECO:0000256" key="1">
    <source>
        <dbReference type="ARBA" id="ARBA00022679"/>
    </source>
</evidence>
<feature type="region of interest" description="Disordered" evidence="2">
    <location>
        <begin position="1"/>
        <end position="23"/>
    </location>
</feature>
<name>A0A1H0RQ29_9PSEU</name>
<evidence type="ECO:0000259" key="3">
    <source>
        <dbReference type="Pfam" id="PF00534"/>
    </source>
</evidence>
<accession>A0A1H0RQ29</accession>
<dbReference type="PANTHER" id="PTHR12526:SF637">
    <property type="entry name" value="GLYCOSYLTRANSFERASE EPSF-RELATED"/>
    <property type="match status" value="1"/>
</dbReference>
<keyword evidence="1 4" id="KW-0808">Transferase</keyword>
<dbReference type="EMBL" id="FNIX01000007">
    <property type="protein sequence ID" value="SDP31098.1"/>
    <property type="molecule type" value="Genomic_DNA"/>
</dbReference>
<dbReference type="Proteomes" id="UP000199691">
    <property type="component" value="Unassembled WGS sequence"/>
</dbReference>
<dbReference type="STRING" id="641025.SAMN05421507_1078"/>
<dbReference type="Gene3D" id="3.40.50.2000">
    <property type="entry name" value="Glycogen Phosphorylase B"/>
    <property type="match status" value="2"/>
</dbReference>
<gene>
    <name evidence="4" type="ORF">SAMN05421507_1078</name>
</gene>
<evidence type="ECO:0000256" key="2">
    <source>
        <dbReference type="SAM" id="MobiDB-lite"/>
    </source>
</evidence>
<dbReference type="Pfam" id="PF00534">
    <property type="entry name" value="Glycos_transf_1"/>
    <property type="match status" value="1"/>
</dbReference>
<protein>
    <submittedName>
        <fullName evidence="4">D-inositol-3-phosphate glycosyltransferase</fullName>
    </submittedName>
</protein>
<sequence length="582" mass="61957">MRTHPEVQRELRARSAGSTLPPARPRDLVGAFLRDPCPATFSLTCEQVPATVEEHGAGATSGELRRALSSTQDREVVAGLLDIASLHRFAPLSADKARARAGGPPLWRYLDALGEPVDDCPSSPYQKLMLDLLHDDVPLPLARPVTAPTIAQSMLIGGTARPGEGASGGLTVFLSSLAGALVQRRDVGRVITVVLAPEPTTVTVRKTPGLDHWTVHVPVDSPVALAQQEMARHRAGITWWLTKLLPRCGLTPDVVHVRYSDDGSLAVADAARLLGAKLVFTVTPDPHRHLAERHLEDAGDLTAMRFDLHRVRAADHLVRRADQVITIGGGQDEVLAHFPRLTTGTLLALEEGITPGPAPAERSLVEELFVPSALPRLDGGARGLPVLLNVGRLHPMKQQPLLVRAWLEAGLQHRTALVVMGGSSTDRTPDEQAVLDEVLALARSTPTARGRLAVLPAWSNDDVRRLQHELAAAPPPSGAPHVYACSSVKEEFGIAVLEAMEAGLLAVGPRRGGLSCYVDQGRNGFLVDTSTARSLGEGLAHVVGLGAATAPVAAAGQRTVRERFDIDTVAEPFAALYGRLSG</sequence>
<feature type="compositionally biased region" description="Basic and acidic residues" evidence="2">
    <location>
        <begin position="1"/>
        <end position="13"/>
    </location>
</feature>
<feature type="domain" description="Glycosyl transferase family 1" evidence="3">
    <location>
        <begin position="385"/>
        <end position="542"/>
    </location>
</feature>
<dbReference type="SUPFAM" id="SSF53756">
    <property type="entry name" value="UDP-Glycosyltransferase/glycogen phosphorylase"/>
    <property type="match status" value="1"/>
</dbReference>
<dbReference type="PANTHER" id="PTHR12526">
    <property type="entry name" value="GLYCOSYLTRANSFERASE"/>
    <property type="match status" value="1"/>
</dbReference>